<evidence type="ECO:0000256" key="5">
    <source>
        <dbReference type="ARBA" id="ARBA00022603"/>
    </source>
</evidence>
<dbReference type="InterPro" id="IPR004398">
    <property type="entry name" value="RNA_MeTrfase_RsmD"/>
</dbReference>
<keyword evidence="6 8" id="KW-0808">Transferase</keyword>
<reference evidence="9 10" key="1">
    <citation type="submission" date="2016-10" db="EMBL/GenBank/DDBJ databases">
        <authorList>
            <person name="de Groot N.N."/>
        </authorList>
    </citation>
    <scope>NUCLEOTIDE SEQUENCE [LARGE SCALE GENOMIC DNA]</scope>
    <source>
        <strain evidence="9 10">CGMCC 1.6291</strain>
    </source>
</reference>
<dbReference type="AlphaFoldDB" id="A0A1H8VFQ8"/>
<evidence type="ECO:0000313" key="9">
    <source>
        <dbReference type="EMBL" id="SEP14292.1"/>
    </source>
</evidence>
<dbReference type="SUPFAM" id="SSF53335">
    <property type="entry name" value="S-adenosyl-L-methionine-dependent methyltransferases"/>
    <property type="match status" value="1"/>
</dbReference>
<dbReference type="InterPro" id="IPR002052">
    <property type="entry name" value="DNA_methylase_N6_adenine_CS"/>
</dbReference>
<dbReference type="GO" id="GO:0052913">
    <property type="term" value="F:16S rRNA (guanine(966)-N(2))-methyltransferase activity"/>
    <property type="evidence" value="ECO:0007669"/>
    <property type="project" value="UniProtKB-EC"/>
</dbReference>
<protein>
    <recommendedName>
        <fullName evidence="4 8">Ribosomal RNA small subunit methyltransferase D</fullName>
        <ecNumber evidence="3 8">2.1.1.171</ecNumber>
    </recommendedName>
</protein>
<dbReference type="PANTHER" id="PTHR43542">
    <property type="entry name" value="METHYLTRANSFERASE"/>
    <property type="match status" value="1"/>
</dbReference>
<dbReference type="Gene3D" id="3.40.50.150">
    <property type="entry name" value="Vaccinia Virus protein VP39"/>
    <property type="match status" value="1"/>
</dbReference>
<dbReference type="EMBL" id="FOEG01000012">
    <property type="protein sequence ID" value="SEP14292.1"/>
    <property type="molecule type" value="Genomic_DNA"/>
</dbReference>
<evidence type="ECO:0000313" key="10">
    <source>
        <dbReference type="Proteomes" id="UP000199657"/>
    </source>
</evidence>
<evidence type="ECO:0000256" key="8">
    <source>
        <dbReference type="PIRNR" id="PIRNR004553"/>
    </source>
</evidence>
<accession>A0A1H8VFQ8</accession>
<dbReference type="Pfam" id="PF03602">
    <property type="entry name" value="Cons_hypoth95"/>
    <property type="match status" value="1"/>
</dbReference>
<keyword evidence="10" id="KW-1185">Reference proteome</keyword>
<dbReference type="CDD" id="cd02440">
    <property type="entry name" value="AdoMet_MTases"/>
    <property type="match status" value="1"/>
</dbReference>
<organism evidence="9 10">
    <name type="scientific">Aquisalimonas asiatica</name>
    <dbReference type="NCBI Taxonomy" id="406100"/>
    <lineage>
        <taxon>Bacteria</taxon>
        <taxon>Pseudomonadati</taxon>
        <taxon>Pseudomonadota</taxon>
        <taxon>Gammaproteobacteria</taxon>
        <taxon>Chromatiales</taxon>
        <taxon>Ectothiorhodospiraceae</taxon>
        <taxon>Aquisalimonas</taxon>
    </lineage>
</organism>
<comment type="function">
    <text evidence="1 8">Specifically methylates the guanine in position 966 of 16S rRNA in the assembled 30S particle.</text>
</comment>
<comment type="catalytic activity">
    <reaction evidence="7 8">
        <text>guanosine(966) in 16S rRNA + S-adenosyl-L-methionine = N(2)-methylguanosine(966) in 16S rRNA + S-adenosyl-L-homocysteine + H(+)</text>
        <dbReference type="Rhea" id="RHEA:23548"/>
        <dbReference type="Rhea" id="RHEA-COMP:10211"/>
        <dbReference type="Rhea" id="RHEA-COMP:10212"/>
        <dbReference type="ChEBI" id="CHEBI:15378"/>
        <dbReference type="ChEBI" id="CHEBI:57856"/>
        <dbReference type="ChEBI" id="CHEBI:59789"/>
        <dbReference type="ChEBI" id="CHEBI:74269"/>
        <dbReference type="ChEBI" id="CHEBI:74481"/>
        <dbReference type="EC" id="2.1.1.171"/>
    </reaction>
</comment>
<proteinExistence type="inferred from homology"/>
<dbReference type="OrthoDB" id="9803017at2"/>
<dbReference type="EC" id="2.1.1.171" evidence="3 8"/>
<dbReference type="InterPro" id="IPR029063">
    <property type="entry name" value="SAM-dependent_MTases_sf"/>
</dbReference>
<evidence type="ECO:0000256" key="2">
    <source>
        <dbReference type="ARBA" id="ARBA00005269"/>
    </source>
</evidence>
<dbReference type="STRING" id="406100.SAMN04488052_11239"/>
<keyword evidence="8" id="KW-0949">S-adenosyl-L-methionine</keyword>
<dbReference type="PROSITE" id="PS00092">
    <property type="entry name" value="N6_MTASE"/>
    <property type="match status" value="1"/>
</dbReference>
<evidence type="ECO:0000256" key="4">
    <source>
        <dbReference type="ARBA" id="ARBA00013682"/>
    </source>
</evidence>
<sequence>MARRARNELRIIGGEWRGRRLRFAGGAGLRPTADRNRETLFNWLQPLLPGSRCLDVFAGSGALGFEAASRGAAEVVLVERDRRALAALRENIRLLAAADQVSVHGGDALTLLAGGAPRPFDVIFLDPPFRESLLEPACQALAESGWCHGDTRIYMEHARQQAPALPAHWQVLRERTAGDVHFLLLQATGN</sequence>
<dbReference type="RefSeq" id="WP_091646029.1">
    <property type="nucleotide sequence ID" value="NZ_FOEG01000012.1"/>
</dbReference>
<dbReference type="NCBIfam" id="TIGR00095">
    <property type="entry name" value="16S rRNA (guanine(966)-N(2))-methyltransferase RsmD"/>
    <property type="match status" value="1"/>
</dbReference>
<evidence type="ECO:0000256" key="7">
    <source>
        <dbReference type="ARBA" id="ARBA00048326"/>
    </source>
</evidence>
<dbReference type="Proteomes" id="UP000199657">
    <property type="component" value="Unassembled WGS sequence"/>
</dbReference>
<keyword evidence="5 8" id="KW-0489">Methyltransferase</keyword>
<name>A0A1H8VFQ8_9GAMM</name>
<keyword evidence="8" id="KW-0698">rRNA processing</keyword>
<comment type="similarity">
    <text evidence="2 8">Belongs to the methyltransferase superfamily. RsmD family.</text>
</comment>
<evidence type="ECO:0000256" key="1">
    <source>
        <dbReference type="ARBA" id="ARBA00002649"/>
    </source>
</evidence>
<gene>
    <name evidence="9" type="ORF">SAMN04488052_11239</name>
</gene>
<dbReference type="PANTHER" id="PTHR43542:SF1">
    <property type="entry name" value="METHYLTRANSFERASE"/>
    <property type="match status" value="1"/>
</dbReference>
<dbReference type="GO" id="GO:0003676">
    <property type="term" value="F:nucleic acid binding"/>
    <property type="evidence" value="ECO:0007669"/>
    <property type="project" value="InterPro"/>
</dbReference>
<evidence type="ECO:0000256" key="6">
    <source>
        <dbReference type="ARBA" id="ARBA00022679"/>
    </source>
</evidence>
<evidence type="ECO:0000256" key="3">
    <source>
        <dbReference type="ARBA" id="ARBA00012141"/>
    </source>
</evidence>
<dbReference type="PIRSF" id="PIRSF004553">
    <property type="entry name" value="CHP00095"/>
    <property type="match status" value="1"/>
</dbReference>